<dbReference type="AlphaFoldDB" id="A0A5N5U7M4"/>
<evidence type="ECO:0000313" key="1">
    <source>
        <dbReference type="EMBL" id="KAB7514613.1"/>
    </source>
</evidence>
<organism evidence="1 2">
    <name type="scientific">Halosegnis rubeus</name>
    <dbReference type="NCBI Taxonomy" id="2212850"/>
    <lineage>
        <taxon>Archaea</taxon>
        <taxon>Methanobacteriati</taxon>
        <taxon>Methanobacteriota</taxon>
        <taxon>Stenosarchaea group</taxon>
        <taxon>Halobacteria</taxon>
        <taxon>Halobacteriales</taxon>
        <taxon>Natronomonadaceae</taxon>
        <taxon>Halosegnis</taxon>
    </lineage>
</organism>
<comment type="caution">
    <text evidence="1">The sequence shown here is derived from an EMBL/GenBank/DDBJ whole genome shotgun (WGS) entry which is preliminary data.</text>
</comment>
<dbReference type="EMBL" id="QKKZ01000002">
    <property type="protein sequence ID" value="KAB7514613.1"/>
    <property type="molecule type" value="Genomic_DNA"/>
</dbReference>
<sequence>MNLGSNTVYPVEVRKYSDKASISTSGEYLEVPLSDDVEELGLGQGDKLYMVLDRSDTDTGGYLKISIDQLEDRGRVHSLLLKKNEASSPSYAVSIPAEYSVHSGLSPFQGLEQGDTVIVEVDNDDGLIRVYQPSDYRSRLEKLVENESTPDIRVPTVLAGLYQGKSIDQCVSETGKWRLEAVNESTGKYIDPLHIEIFDGEHRLIKTLCGSKRYTITLTCGLYMAEFNVDGYKQCVQFMRIEPGDSAVSHVTLSPN</sequence>
<accession>A0A5N5U7M4</accession>
<proteinExistence type="predicted"/>
<gene>
    <name evidence="1" type="ORF">DM867_05700</name>
</gene>
<reference evidence="1 2" key="1">
    <citation type="submission" date="2019-10" db="EMBL/GenBank/DDBJ databases">
        <title>Unraveling microbial dark matter from salterns through culturing: the case of the genus Halosegnis.</title>
        <authorList>
            <person name="Duran-Viseras A."/>
            <person name="Andrei A.-S."/>
            <person name="Vera-Gargallo B."/>
            <person name="Ghai R."/>
            <person name="Sanchez-Porro C."/>
            <person name="Ventosa A."/>
        </authorList>
    </citation>
    <scope>NUCLEOTIDE SEQUENCE [LARGE SCALE GENOMIC DNA]</scope>
    <source>
        <strain evidence="1 2">F18-79</strain>
    </source>
</reference>
<dbReference type="RefSeq" id="WP_152133871.1">
    <property type="nucleotide sequence ID" value="NZ_QKKZ01000002.1"/>
</dbReference>
<protein>
    <submittedName>
        <fullName evidence="1">Uncharacterized protein</fullName>
    </submittedName>
</protein>
<dbReference type="Proteomes" id="UP000326865">
    <property type="component" value="Unassembled WGS sequence"/>
</dbReference>
<evidence type="ECO:0000313" key="2">
    <source>
        <dbReference type="Proteomes" id="UP000326865"/>
    </source>
</evidence>
<keyword evidence="2" id="KW-1185">Reference proteome</keyword>
<name>A0A5N5U7M4_9EURY</name>